<dbReference type="SMART" id="SM00347">
    <property type="entry name" value="HTH_MARR"/>
    <property type="match status" value="1"/>
</dbReference>
<protein>
    <recommendedName>
        <fullName evidence="1">HTH marR-type domain-containing protein</fullName>
    </recommendedName>
</protein>
<dbReference type="InterPro" id="IPR039422">
    <property type="entry name" value="MarR/SlyA-like"/>
</dbReference>
<dbReference type="GO" id="GO:0006950">
    <property type="term" value="P:response to stress"/>
    <property type="evidence" value="ECO:0007669"/>
    <property type="project" value="TreeGrafter"/>
</dbReference>
<dbReference type="PANTHER" id="PTHR33164:SF43">
    <property type="entry name" value="HTH-TYPE TRANSCRIPTIONAL REPRESSOR YETL"/>
    <property type="match status" value="1"/>
</dbReference>
<evidence type="ECO:0000259" key="1">
    <source>
        <dbReference type="PROSITE" id="PS50995"/>
    </source>
</evidence>
<dbReference type="InterPro" id="IPR036390">
    <property type="entry name" value="WH_DNA-bd_sf"/>
</dbReference>
<evidence type="ECO:0000313" key="2">
    <source>
        <dbReference type="EMBL" id="VAW15012.1"/>
    </source>
</evidence>
<proteinExistence type="predicted"/>
<dbReference type="SUPFAM" id="SSF46785">
    <property type="entry name" value="Winged helix' DNA-binding domain"/>
    <property type="match status" value="1"/>
</dbReference>
<accession>A0A3B0TKM4</accession>
<dbReference type="Pfam" id="PF01047">
    <property type="entry name" value="MarR"/>
    <property type="match status" value="1"/>
</dbReference>
<gene>
    <name evidence="2" type="ORF">MNBD_ALPHA11-1139</name>
</gene>
<dbReference type="GO" id="GO:0003700">
    <property type="term" value="F:DNA-binding transcription factor activity"/>
    <property type="evidence" value="ECO:0007669"/>
    <property type="project" value="InterPro"/>
</dbReference>
<dbReference type="InterPro" id="IPR000835">
    <property type="entry name" value="HTH_MarR-typ"/>
</dbReference>
<feature type="domain" description="HTH marR-type" evidence="1">
    <location>
        <begin position="11"/>
        <end position="141"/>
    </location>
</feature>
<dbReference type="Gene3D" id="1.10.10.10">
    <property type="entry name" value="Winged helix-like DNA-binding domain superfamily/Winged helix DNA-binding domain"/>
    <property type="match status" value="1"/>
</dbReference>
<name>A0A3B0TKM4_9ZZZZ</name>
<dbReference type="PROSITE" id="PS50995">
    <property type="entry name" value="HTH_MARR_2"/>
    <property type="match status" value="1"/>
</dbReference>
<dbReference type="InterPro" id="IPR036388">
    <property type="entry name" value="WH-like_DNA-bd_sf"/>
</dbReference>
<sequence length="143" mass="16162">MEETSLQNNIRQNLFELLFLVQEKMREVVRGLDDHISPGQVLILRTLVEQGPMSQRALGEALSRDKSQIARLVQGLEASELVTREQSRQDRRVFIVKACPPVLAKISGFVLEEKALVTKMLAGITEKDQIIFCRVLAKMSESI</sequence>
<reference evidence="2" key="1">
    <citation type="submission" date="2018-06" db="EMBL/GenBank/DDBJ databases">
        <authorList>
            <person name="Zhirakovskaya E."/>
        </authorList>
    </citation>
    <scope>NUCLEOTIDE SEQUENCE</scope>
</reference>
<dbReference type="AlphaFoldDB" id="A0A3B0TKM4"/>
<dbReference type="EMBL" id="UOEQ01000059">
    <property type="protein sequence ID" value="VAW15012.1"/>
    <property type="molecule type" value="Genomic_DNA"/>
</dbReference>
<organism evidence="2">
    <name type="scientific">hydrothermal vent metagenome</name>
    <dbReference type="NCBI Taxonomy" id="652676"/>
    <lineage>
        <taxon>unclassified sequences</taxon>
        <taxon>metagenomes</taxon>
        <taxon>ecological metagenomes</taxon>
    </lineage>
</organism>
<dbReference type="PANTHER" id="PTHR33164">
    <property type="entry name" value="TRANSCRIPTIONAL REGULATOR, MARR FAMILY"/>
    <property type="match status" value="1"/>
</dbReference>